<organism evidence="3 4">
    <name type="scientific">Paraburkholderia humisilvae</name>
    <dbReference type="NCBI Taxonomy" id="627669"/>
    <lineage>
        <taxon>Bacteria</taxon>
        <taxon>Pseudomonadati</taxon>
        <taxon>Pseudomonadota</taxon>
        <taxon>Betaproteobacteria</taxon>
        <taxon>Burkholderiales</taxon>
        <taxon>Burkholderiaceae</taxon>
        <taxon>Paraburkholderia</taxon>
    </lineage>
</organism>
<sequence>MPINMTSLRCVLAISALSVSIAAHAQQAPDAGLHDGEPGTGFHHHHHHHCGGPTPGGGAAGGSLHRCGNHQWHGRGDGQQESQQRTAGGTI</sequence>
<evidence type="ECO:0000313" key="3">
    <source>
        <dbReference type="EMBL" id="CAB3754221.1"/>
    </source>
</evidence>
<feature type="region of interest" description="Disordered" evidence="1">
    <location>
        <begin position="25"/>
        <end position="91"/>
    </location>
</feature>
<evidence type="ECO:0000256" key="1">
    <source>
        <dbReference type="SAM" id="MobiDB-lite"/>
    </source>
</evidence>
<dbReference type="Proteomes" id="UP000494363">
    <property type="component" value="Unassembled WGS sequence"/>
</dbReference>
<proteinExistence type="predicted"/>
<dbReference type="AlphaFoldDB" id="A0A6J5DLV9"/>
<keyword evidence="4" id="KW-1185">Reference proteome</keyword>
<evidence type="ECO:0000256" key="2">
    <source>
        <dbReference type="SAM" id="SignalP"/>
    </source>
</evidence>
<name>A0A6J5DLV9_9BURK</name>
<reference evidence="3 4" key="1">
    <citation type="submission" date="2020-04" db="EMBL/GenBank/DDBJ databases">
        <authorList>
            <person name="De Canck E."/>
        </authorList>
    </citation>
    <scope>NUCLEOTIDE SEQUENCE [LARGE SCALE GENOMIC DNA]</scope>
    <source>
        <strain evidence="3 4">LMG 29542</strain>
    </source>
</reference>
<gene>
    <name evidence="3" type="ORF">LMG29542_02282</name>
</gene>
<accession>A0A6J5DLV9</accession>
<protein>
    <submittedName>
        <fullName evidence="3">Uncharacterized protein</fullName>
    </submittedName>
</protein>
<evidence type="ECO:0000313" key="4">
    <source>
        <dbReference type="Proteomes" id="UP000494363"/>
    </source>
</evidence>
<feature type="signal peptide" evidence="2">
    <location>
        <begin position="1"/>
        <end position="25"/>
    </location>
</feature>
<feature type="chain" id="PRO_5026908693" evidence="2">
    <location>
        <begin position="26"/>
        <end position="91"/>
    </location>
</feature>
<dbReference type="RefSeq" id="WP_175226565.1">
    <property type="nucleotide sequence ID" value="NZ_CADIKH010000009.1"/>
</dbReference>
<keyword evidence="2" id="KW-0732">Signal</keyword>
<dbReference type="EMBL" id="CADIKH010000009">
    <property type="protein sequence ID" value="CAB3754221.1"/>
    <property type="molecule type" value="Genomic_DNA"/>
</dbReference>
<feature type="compositionally biased region" description="Polar residues" evidence="1">
    <location>
        <begin position="79"/>
        <end position="91"/>
    </location>
</feature>